<evidence type="ECO:0000256" key="1">
    <source>
        <dbReference type="SAM" id="MobiDB-lite"/>
    </source>
</evidence>
<dbReference type="Proteomes" id="UP001597557">
    <property type="component" value="Unassembled WGS sequence"/>
</dbReference>
<name>A0ABW5Y7A5_9SPHI</name>
<dbReference type="RefSeq" id="WP_377181442.1">
    <property type="nucleotide sequence ID" value="NZ_JBHUPD010000001.1"/>
</dbReference>
<organism evidence="2 3">
    <name type="scientific">Mucilaginibacter ximonensis</name>
    <dbReference type="NCBI Taxonomy" id="538021"/>
    <lineage>
        <taxon>Bacteria</taxon>
        <taxon>Pseudomonadati</taxon>
        <taxon>Bacteroidota</taxon>
        <taxon>Sphingobacteriia</taxon>
        <taxon>Sphingobacteriales</taxon>
        <taxon>Sphingobacteriaceae</taxon>
        <taxon>Mucilaginibacter</taxon>
    </lineage>
</organism>
<feature type="compositionally biased region" description="Basic and acidic residues" evidence="1">
    <location>
        <begin position="46"/>
        <end position="58"/>
    </location>
</feature>
<feature type="region of interest" description="Disordered" evidence="1">
    <location>
        <begin position="1"/>
        <end position="89"/>
    </location>
</feature>
<evidence type="ECO:0000313" key="2">
    <source>
        <dbReference type="EMBL" id="MFD2871098.1"/>
    </source>
</evidence>
<gene>
    <name evidence="2" type="ORF">ACFS5N_01385</name>
</gene>
<feature type="compositionally biased region" description="Basic and acidic residues" evidence="1">
    <location>
        <begin position="1"/>
        <end position="21"/>
    </location>
</feature>
<evidence type="ECO:0000313" key="3">
    <source>
        <dbReference type="Proteomes" id="UP001597557"/>
    </source>
</evidence>
<feature type="compositionally biased region" description="Basic and acidic residues" evidence="1">
    <location>
        <begin position="80"/>
        <end position="89"/>
    </location>
</feature>
<feature type="compositionally biased region" description="Polar residues" evidence="1">
    <location>
        <begin position="36"/>
        <end position="45"/>
    </location>
</feature>
<dbReference type="EMBL" id="JBHUPD010000001">
    <property type="protein sequence ID" value="MFD2871098.1"/>
    <property type="molecule type" value="Genomic_DNA"/>
</dbReference>
<keyword evidence="3" id="KW-1185">Reference proteome</keyword>
<proteinExistence type="predicted"/>
<protein>
    <submittedName>
        <fullName evidence="2">Uncharacterized protein</fullName>
    </submittedName>
</protein>
<sequence>MKFDERKSGDGNSKRNTHEVEAEGTNYAPKSEQQQHKQGANASYSEKSDVTPPNHKEVPSGPIKADFEAKPLGRRTARMVGHEPGTESL</sequence>
<accession>A0ABW5Y7A5</accession>
<comment type="caution">
    <text evidence="2">The sequence shown here is derived from an EMBL/GenBank/DDBJ whole genome shotgun (WGS) entry which is preliminary data.</text>
</comment>
<reference evidence="3" key="1">
    <citation type="journal article" date="2019" name="Int. J. Syst. Evol. Microbiol.">
        <title>The Global Catalogue of Microorganisms (GCM) 10K type strain sequencing project: providing services to taxonomists for standard genome sequencing and annotation.</title>
        <authorList>
            <consortium name="The Broad Institute Genomics Platform"/>
            <consortium name="The Broad Institute Genome Sequencing Center for Infectious Disease"/>
            <person name="Wu L."/>
            <person name="Ma J."/>
        </authorList>
    </citation>
    <scope>NUCLEOTIDE SEQUENCE [LARGE SCALE GENOMIC DNA]</scope>
    <source>
        <strain evidence="3">KCTC 22437</strain>
    </source>
</reference>